<dbReference type="Pfam" id="PF05067">
    <property type="entry name" value="Mn_catalase"/>
    <property type="match status" value="1"/>
</dbReference>
<dbReference type="InterPro" id="IPR012347">
    <property type="entry name" value="Ferritin-like"/>
</dbReference>
<accession>A0ABQ4KXX9</accession>
<reference evidence="2 3" key="1">
    <citation type="submission" date="2021-03" db="EMBL/GenBank/DDBJ databases">
        <title>Antimicrobial resistance genes in bacteria isolated from Japanese honey, and their potential for conferring macrolide and lincosamide resistance in the American foulbrood pathogen Paenibacillus larvae.</title>
        <authorList>
            <person name="Okamoto M."/>
            <person name="Kumagai M."/>
            <person name="Kanamori H."/>
            <person name="Takamatsu D."/>
        </authorList>
    </citation>
    <scope>NUCLEOTIDE SEQUENCE [LARGE SCALE GENOMIC DNA]</scope>
    <source>
        <strain evidence="2 3">J6TS1</strain>
    </source>
</reference>
<dbReference type="EMBL" id="BORJ01000005">
    <property type="protein sequence ID" value="GIN96504.1"/>
    <property type="molecule type" value="Genomic_DNA"/>
</dbReference>
<keyword evidence="3" id="KW-1185">Reference proteome</keyword>
<comment type="caution">
    <text evidence="2">The sequence shown here is derived from an EMBL/GenBank/DDBJ whole genome shotgun (WGS) entry which is preliminary data.</text>
</comment>
<protein>
    <submittedName>
        <fullName evidence="2">Uncharacterized protein</fullName>
    </submittedName>
</protein>
<dbReference type="SUPFAM" id="SSF47240">
    <property type="entry name" value="Ferritin-like"/>
    <property type="match status" value="1"/>
</dbReference>
<gene>
    <name evidence="2" type="ORF">J6TS1_23740</name>
</gene>
<dbReference type="InterPro" id="IPR007760">
    <property type="entry name" value="Mn_catalase"/>
</dbReference>
<evidence type="ECO:0000256" key="1">
    <source>
        <dbReference type="ARBA" id="ARBA00007644"/>
    </source>
</evidence>
<evidence type="ECO:0000313" key="2">
    <source>
        <dbReference type="EMBL" id="GIN96504.1"/>
    </source>
</evidence>
<dbReference type="Gene3D" id="1.20.1260.10">
    <property type="match status" value="1"/>
</dbReference>
<comment type="similarity">
    <text evidence="1">Belongs to the manganese catalase family.</text>
</comment>
<organism evidence="2 3">
    <name type="scientific">Siminovitchia terrae</name>
    <name type="common">Bacillus terrae</name>
    <dbReference type="NCBI Taxonomy" id="1914933"/>
    <lineage>
        <taxon>Bacteria</taxon>
        <taxon>Bacillati</taxon>
        <taxon>Bacillota</taxon>
        <taxon>Bacilli</taxon>
        <taxon>Bacillales</taxon>
        <taxon>Bacillaceae</taxon>
        <taxon>Siminovitchia</taxon>
    </lineage>
</organism>
<sequence>MKLNQRYSIPDLVIGSLTDIGIEKFAHLRMIAAMVYKLTKDATPEQMKEGGLEAHYANYKKALFYNNTAGNPLKVAYIQAKR</sequence>
<proteinExistence type="inferred from homology"/>
<dbReference type="Proteomes" id="UP000680670">
    <property type="component" value="Unassembled WGS sequence"/>
</dbReference>
<evidence type="ECO:0000313" key="3">
    <source>
        <dbReference type="Proteomes" id="UP000680670"/>
    </source>
</evidence>
<name>A0ABQ4KXX9_SIMTE</name>
<dbReference type="InterPro" id="IPR009078">
    <property type="entry name" value="Ferritin-like_SF"/>
</dbReference>